<organism evidence="2 3">
    <name type="scientific">Corynebacterium pyruviciproducens</name>
    <dbReference type="NCBI Taxonomy" id="598660"/>
    <lineage>
        <taxon>Bacteria</taxon>
        <taxon>Bacillati</taxon>
        <taxon>Actinomycetota</taxon>
        <taxon>Actinomycetes</taxon>
        <taxon>Mycobacteriales</taxon>
        <taxon>Corynebacteriaceae</taxon>
        <taxon>Corynebacterium</taxon>
    </lineage>
</organism>
<feature type="compositionally biased region" description="Low complexity" evidence="1">
    <location>
        <begin position="48"/>
        <end position="63"/>
    </location>
</feature>
<dbReference type="Proteomes" id="UP000234560">
    <property type="component" value="Chromosome"/>
</dbReference>
<evidence type="ECO:0000256" key="1">
    <source>
        <dbReference type="SAM" id="MobiDB-lite"/>
    </source>
</evidence>
<gene>
    <name evidence="2" type="ORF">CYJ47_01915</name>
</gene>
<reference evidence="2" key="1">
    <citation type="submission" date="2017-12" db="EMBL/GenBank/DDBJ databases">
        <authorList>
            <person name="Thomas-White K."/>
            <person name="Wolfe A.J."/>
        </authorList>
    </citation>
    <scope>NUCLEOTIDE SEQUENCE</scope>
    <source>
        <strain evidence="2">UMB0763</strain>
    </source>
</reference>
<sequence>MSWLTKSLALDLLAITIDGLIRASERISLEPDPATGDWPPAVEKAQENPEPQQTEPAPAQATELHPEDQAEQQAALHTKAQEVLRAIAMAEGPDWITSTLFPKFGVTSLNDIGPEQLPSLITEATKHQAEKAA</sequence>
<proteinExistence type="predicted"/>
<dbReference type="AlphaFoldDB" id="A0AAF0YSE9"/>
<dbReference type="EMBL" id="CP136958">
    <property type="protein sequence ID" value="WOT02552.1"/>
    <property type="molecule type" value="Genomic_DNA"/>
</dbReference>
<feature type="region of interest" description="Disordered" evidence="1">
    <location>
        <begin position="28"/>
        <end position="72"/>
    </location>
</feature>
<dbReference type="KEGG" id="cpyr:CYJ47_01915"/>
<dbReference type="RefSeq" id="WP_101679372.1">
    <property type="nucleotide sequence ID" value="NZ_CP136958.1"/>
</dbReference>
<protein>
    <submittedName>
        <fullName evidence="2">Uncharacterized protein</fullName>
    </submittedName>
</protein>
<reference evidence="2" key="2">
    <citation type="submission" date="2023-10" db="EMBL/GenBank/DDBJ databases">
        <authorList>
            <person name="Choi B."/>
        </authorList>
    </citation>
    <scope>NUCLEOTIDE SEQUENCE</scope>
    <source>
        <strain evidence="2">UMB0763</strain>
    </source>
</reference>
<accession>A0AAF0YSE9</accession>
<name>A0AAF0YSE9_9CORY</name>
<evidence type="ECO:0000313" key="3">
    <source>
        <dbReference type="Proteomes" id="UP000234560"/>
    </source>
</evidence>
<evidence type="ECO:0000313" key="2">
    <source>
        <dbReference type="EMBL" id="WOT02552.1"/>
    </source>
</evidence>